<dbReference type="InterPro" id="IPR029068">
    <property type="entry name" value="Glyas_Bleomycin-R_OHBP_Dase"/>
</dbReference>
<keyword evidence="2" id="KW-0560">Oxidoreductase</keyword>
<dbReference type="InterPro" id="IPR004360">
    <property type="entry name" value="Glyas_Fos-R_dOase_dom"/>
</dbReference>
<comment type="caution">
    <text evidence="2">The sequence shown here is derived from an EMBL/GenBank/DDBJ whole genome shotgun (WGS) entry which is preliminary data.</text>
</comment>
<organism evidence="2 3">
    <name type="scientific">Halalkalibaculum roseum</name>
    <dbReference type="NCBI Taxonomy" id="2709311"/>
    <lineage>
        <taxon>Bacteria</taxon>
        <taxon>Pseudomonadati</taxon>
        <taxon>Balneolota</taxon>
        <taxon>Balneolia</taxon>
        <taxon>Balneolales</taxon>
        <taxon>Balneolaceae</taxon>
        <taxon>Halalkalibaculum</taxon>
    </lineage>
</organism>
<dbReference type="AlphaFoldDB" id="A0A6M1SZB9"/>
<proteinExistence type="predicted"/>
<accession>A0A6M1SZB9</accession>
<dbReference type="SUPFAM" id="SSF54593">
    <property type="entry name" value="Glyoxalase/Bleomycin resistance protein/Dihydroxybiphenyl dioxygenase"/>
    <property type="match status" value="1"/>
</dbReference>
<dbReference type="PANTHER" id="PTHR36110">
    <property type="entry name" value="RING-CLEAVING DIOXYGENASE MHQE-RELATED"/>
    <property type="match status" value="1"/>
</dbReference>
<name>A0A6M1SZB9_9BACT</name>
<reference evidence="2 3" key="1">
    <citation type="submission" date="2020-02" db="EMBL/GenBank/DDBJ databases">
        <title>Balneolaceae bacterium YR4-1, complete genome.</title>
        <authorList>
            <person name="Li Y."/>
            <person name="Wu S."/>
        </authorList>
    </citation>
    <scope>NUCLEOTIDE SEQUENCE [LARGE SCALE GENOMIC DNA]</scope>
    <source>
        <strain evidence="2 3">YR4-1</strain>
    </source>
</reference>
<evidence type="ECO:0000259" key="1">
    <source>
        <dbReference type="PROSITE" id="PS51819"/>
    </source>
</evidence>
<keyword evidence="2" id="KW-0223">Dioxygenase</keyword>
<dbReference type="Pfam" id="PF00903">
    <property type="entry name" value="Glyoxalase"/>
    <property type="match status" value="2"/>
</dbReference>
<evidence type="ECO:0000313" key="3">
    <source>
        <dbReference type="Proteomes" id="UP000473278"/>
    </source>
</evidence>
<evidence type="ECO:0000313" key="2">
    <source>
        <dbReference type="EMBL" id="NGP75215.1"/>
    </source>
</evidence>
<dbReference type="InterPro" id="IPR037523">
    <property type="entry name" value="VOC_core"/>
</dbReference>
<dbReference type="RefSeq" id="WP_165138324.1">
    <property type="nucleotide sequence ID" value="NZ_JAALLT010000001.1"/>
</dbReference>
<gene>
    <name evidence="2" type="ORF">G3570_01110</name>
</gene>
<sequence length="312" mass="34905">MKKHQKGIHHITVMAGNPRQNVDFYVKTLGLRMVKKSVNQDDPGTYHLFYGNASATPGSSLTFFPWPRAVKGDPGSGEAVAVSFSTPENSLEFWENRFDELSVPHGDPFERFGLTVLPFEDPDGLSLELVFEDNNLNPAEESSWQGTVSKENAIRGFWGTTLKLTQEKPTAEILESILGFSKTDSNEQGSLYTTDAPIGSKVLIETVKPESGSNGRGIIHHVAFRAKDEEELDEMRRKVQNMGLSPTQIIDRHWFKSVYYQTPGGVLFEMASDGPGYAVDEDPEHLGEKLILPPWLESRRDLIEKRLPEIEA</sequence>
<keyword evidence="3" id="KW-1185">Reference proteome</keyword>
<feature type="domain" description="VOC" evidence="1">
    <location>
        <begin position="156"/>
        <end position="273"/>
    </location>
</feature>
<dbReference type="Gene3D" id="3.10.180.10">
    <property type="entry name" value="2,3-Dihydroxybiphenyl 1,2-Dioxygenase, domain 1"/>
    <property type="match status" value="2"/>
</dbReference>
<dbReference type="InterPro" id="IPR052537">
    <property type="entry name" value="Extradiol_RC_dioxygenase"/>
</dbReference>
<dbReference type="GO" id="GO:0051213">
    <property type="term" value="F:dioxygenase activity"/>
    <property type="evidence" value="ECO:0007669"/>
    <property type="project" value="UniProtKB-KW"/>
</dbReference>
<dbReference type="EMBL" id="JAALLT010000001">
    <property type="protein sequence ID" value="NGP75215.1"/>
    <property type="molecule type" value="Genomic_DNA"/>
</dbReference>
<dbReference type="PANTHER" id="PTHR36110:SF4">
    <property type="entry name" value="RING-CLEAVING DIOXYGENASE MHQA-RELATED"/>
    <property type="match status" value="1"/>
</dbReference>
<protein>
    <submittedName>
        <fullName evidence="2">Ring-cleaving dioxygenase</fullName>
    </submittedName>
</protein>
<dbReference type="Proteomes" id="UP000473278">
    <property type="component" value="Unassembled WGS sequence"/>
</dbReference>
<feature type="domain" description="VOC" evidence="1">
    <location>
        <begin position="7"/>
        <end position="132"/>
    </location>
</feature>
<dbReference type="PROSITE" id="PS51819">
    <property type="entry name" value="VOC"/>
    <property type="match status" value="2"/>
</dbReference>